<comment type="caution">
    <text evidence="1">The sequence shown here is derived from an EMBL/GenBank/DDBJ whole genome shotgun (WGS) entry which is preliminary data.</text>
</comment>
<dbReference type="Gene3D" id="3.40.50.200">
    <property type="entry name" value="Peptidase S8/S53 domain"/>
    <property type="match status" value="1"/>
</dbReference>
<evidence type="ECO:0008006" key="3">
    <source>
        <dbReference type="Google" id="ProtNLM"/>
    </source>
</evidence>
<keyword evidence="2" id="KW-1185">Reference proteome</keyword>
<dbReference type="STRING" id="471514.AN477_14415"/>
<sequence>MPDLSMNADPYTGYAIYSTLFSGTSDENAGLPNWSAGWGGTSFVAPQLNGIAALINTANGGRIGFWNPQIYRFAQQKNSPLNPLDATGTSNDNLYYSGRAGTIYNPATGLGTPDVAKLTADFISGQ</sequence>
<dbReference type="SUPFAM" id="SSF52743">
    <property type="entry name" value="Subtilisin-like"/>
    <property type="match status" value="1"/>
</dbReference>
<dbReference type="GO" id="GO:0004252">
    <property type="term" value="F:serine-type endopeptidase activity"/>
    <property type="evidence" value="ECO:0007669"/>
    <property type="project" value="InterPro"/>
</dbReference>
<accession>A0A0P9CC38</accession>
<name>A0A0P9CC38_9BACL</name>
<reference evidence="1 2" key="1">
    <citation type="submission" date="2015-09" db="EMBL/GenBank/DDBJ databases">
        <title>Draft genome sequence of Alicyclobacillus ferrooxydans DSM 22381.</title>
        <authorList>
            <person name="Hemp J."/>
        </authorList>
    </citation>
    <scope>NUCLEOTIDE SEQUENCE [LARGE SCALE GENOMIC DNA]</scope>
    <source>
        <strain evidence="1 2">TC-34</strain>
    </source>
</reference>
<dbReference type="PATRIC" id="fig|471514.4.peg.2264"/>
<gene>
    <name evidence="1" type="ORF">AN477_14415</name>
</gene>
<protein>
    <recommendedName>
        <fullName evidence="3">Peptidase S53 domain-containing protein</fullName>
    </recommendedName>
</protein>
<evidence type="ECO:0000313" key="1">
    <source>
        <dbReference type="EMBL" id="KPV43119.1"/>
    </source>
</evidence>
<dbReference type="OrthoDB" id="9002785at2"/>
<proteinExistence type="predicted"/>
<organism evidence="1 2">
    <name type="scientific">Alicyclobacillus ferrooxydans</name>
    <dbReference type="NCBI Taxonomy" id="471514"/>
    <lineage>
        <taxon>Bacteria</taxon>
        <taxon>Bacillati</taxon>
        <taxon>Bacillota</taxon>
        <taxon>Bacilli</taxon>
        <taxon>Bacillales</taxon>
        <taxon>Alicyclobacillaceae</taxon>
        <taxon>Alicyclobacillus</taxon>
    </lineage>
</organism>
<evidence type="ECO:0000313" key="2">
    <source>
        <dbReference type="Proteomes" id="UP000050482"/>
    </source>
</evidence>
<dbReference type="EMBL" id="LJCO01000058">
    <property type="protein sequence ID" value="KPV43119.1"/>
    <property type="molecule type" value="Genomic_DNA"/>
</dbReference>
<dbReference type="Proteomes" id="UP000050482">
    <property type="component" value="Unassembled WGS sequence"/>
</dbReference>
<dbReference type="GO" id="GO:0006508">
    <property type="term" value="P:proteolysis"/>
    <property type="evidence" value="ECO:0007669"/>
    <property type="project" value="InterPro"/>
</dbReference>
<dbReference type="InterPro" id="IPR036852">
    <property type="entry name" value="Peptidase_S8/S53_dom_sf"/>
</dbReference>
<dbReference type="RefSeq" id="WP_054969863.1">
    <property type="nucleotide sequence ID" value="NZ_LJCO01000058.1"/>
</dbReference>
<dbReference type="AlphaFoldDB" id="A0A0P9CC38"/>